<dbReference type="AlphaFoldDB" id="A0AAN7LGG6"/>
<name>A0AAN7LGG6_TRANT</name>
<gene>
    <name evidence="1" type="ORF">SAY86_016675</name>
</gene>
<comment type="caution">
    <text evidence="1">The sequence shown here is derived from an EMBL/GenBank/DDBJ whole genome shotgun (WGS) entry which is preliminary data.</text>
</comment>
<keyword evidence="2" id="KW-1185">Reference proteome</keyword>
<dbReference type="EMBL" id="JAXQNO010000016">
    <property type="protein sequence ID" value="KAK4782573.1"/>
    <property type="molecule type" value="Genomic_DNA"/>
</dbReference>
<protein>
    <submittedName>
        <fullName evidence="1">Uncharacterized protein</fullName>
    </submittedName>
</protein>
<reference evidence="1 2" key="1">
    <citation type="journal article" date="2023" name="Hortic Res">
        <title>Pangenome of water caltrop reveals structural variations and asymmetric subgenome divergence after allopolyploidization.</title>
        <authorList>
            <person name="Zhang X."/>
            <person name="Chen Y."/>
            <person name="Wang L."/>
            <person name="Yuan Y."/>
            <person name="Fang M."/>
            <person name="Shi L."/>
            <person name="Lu R."/>
            <person name="Comes H.P."/>
            <person name="Ma Y."/>
            <person name="Chen Y."/>
            <person name="Huang G."/>
            <person name="Zhou Y."/>
            <person name="Zheng Z."/>
            <person name="Qiu Y."/>
        </authorList>
    </citation>
    <scope>NUCLEOTIDE SEQUENCE [LARGE SCALE GENOMIC DNA]</scope>
    <source>
        <strain evidence="1">F231</strain>
    </source>
</reference>
<evidence type="ECO:0000313" key="2">
    <source>
        <dbReference type="Proteomes" id="UP001346149"/>
    </source>
</evidence>
<organism evidence="1 2">
    <name type="scientific">Trapa natans</name>
    <name type="common">Water chestnut</name>
    <dbReference type="NCBI Taxonomy" id="22666"/>
    <lineage>
        <taxon>Eukaryota</taxon>
        <taxon>Viridiplantae</taxon>
        <taxon>Streptophyta</taxon>
        <taxon>Embryophyta</taxon>
        <taxon>Tracheophyta</taxon>
        <taxon>Spermatophyta</taxon>
        <taxon>Magnoliopsida</taxon>
        <taxon>eudicotyledons</taxon>
        <taxon>Gunneridae</taxon>
        <taxon>Pentapetalae</taxon>
        <taxon>rosids</taxon>
        <taxon>malvids</taxon>
        <taxon>Myrtales</taxon>
        <taxon>Lythraceae</taxon>
        <taxon>Trapa</taxon>
    </lineage>
</organism>
<proteinExistence type="predicted"/>
<evidence type="ECO:0000313" key="1">
    <source>
        <dbReference type="EMBL" id="KAK4782573.1"/>
    </source>
</evidence>
<dbReference type="Proteomes" id="UP001346149">
    <property type="component" value="Unassembled WGS sequence"/>
</dbReference>
<sequence length="101" mass="11595">MDPPHIFLWDYDARNMSYLRLPKRAPEYRMIPTLHRPPNPIGSIGEVSEIRSPFKSDLNARSVGNLSGDSRSVLRFSHRCVLRRPLPAYSPLSLPRDRLIG</sequence>
<accession>A0AAN7LGG6</accession>